<dbReference type="NCBIfam" id="NF001813">
    <property type="entry name" value="PRK00549.1"/>
    <property type="match status" value="1"/>
</dbReference>
<reference evidence="2" key="1">
    <citation type="submission" date="2018-05" db="EMBL/GenBank/DDBJ databases">
        <authorList>
            <person name="Lanie J.A."/>
            <person name="Ng W.-L."/>
            <person name="Kazmierczak K.M."/>
            <person name="Andrzejewski T.M."/>
            <person name="Davidsen T.M."/>
            <person name="Wayne K.J."/>
            <person name="Tettelin H."/>
            <person name="Glass J.I."/>
            <person name="Rusch D."/>
            <person name="Podicherti R."/>
            <person name="Tsui H.-C.T."/>
            <person name="Winkler M.E."/>
        </authorList>
    </citation>
    <scope>NUCLEOTIDE SEQUENCE</scope>
</reference>
<dbReference type="InterPro" id="IPR008135">
    <property type="entry name" value="Competence-induced_CinA"/>
</dbReference>
<dbReference type="CDD" id="cd00885">
    <property type="entry name" value="cinA"/>
    <property type="match status" value="1"/>
</dbReference>
<dbReference type="Gene3D" id="3.30.70.2860">
    <property type="match status" value="1"/>
</dbReference>
<dbReference type="SMART" id="SM00852">
    <property type="entry name" value="MoCF_biosynth"/>
    <property type="match status" value="1"/>
</dbReference>
<accession>A0A382GPX4</accession>
<dbReference type="Pfam" id="PF18146">
    <property type="entry name" value="CinA_KH"/>
    <property type="match status" value="1"/>
</dbReference>
<dbReference type="Pfam" id="PF00994">
    <property type="entry name" value="MoCF_biosynth"/>
    <property type="match status" value="1"/>
</dbReference>
<sequence length="440" mass="47774">MTLQNEYVSSQCHGLHLIHGRAILCVVRVELINTGSELLMGRVLNTHQQWLGHQLALAGYELGFQQTIPDTGKAIESAVSEAIKRSELVIVTGGLGPTSDDITRHRIAELLGLTLEEHDETRERIIAYFQKRNRPMPQIVLHQAQVPRGAAVLPNDHGTAPGLAMQTTKGWLILLPGPPRELRPMYVGYVAPLLAEELPPEKPLVVRTLKTMGIGESSVEELIRDPLSELVASGVQIGYCARMGEVDVRLIAYGAAASHLIQKSEKIVREKVGRFLFGVDEDLLEEMVLRELTVRKLTLVVAESCTGGFLAHRLTNVPGSSSVFLAGHCTYSNEAKMNTLGVSPDSLESEGAVSEKVVREMAEGALLKHGADYALATTGIAGPTGGTVEKPVGTVFIALATPQETQVVKECNHCDRETFKIVTAQQALNLLRQSLISNPD</sequence>
<dbReference type="EMBL" id="UINC01056702">
    <property type="protein sequence ID" value="SVB77039.1"/>
    <property type="molecule type" value="Genomic_DNA"/>
</dbReference>
<feature type="domain" description="MoaB/Mog" evidence="1">
    <location>
        <begin position="30"/>
        <end position="196"/>
    </location>
</feature>
<dbReference type="InterPro" id="IPR008136">
    <property type="entry name" value="CinA_C"/>
</dbReference>
<name>A0A382GPX4_9ZZZZ</name>
<evidence type="ECO:0000259" key="1">
    <source>
        <dbReference type="SMART" id="SM00852"/>
    </source>
</evidence>
<dbReference type="Gene3D" id="3.90.950.20">
    <property type="entry name" value="CinA-like"/>
    <property type="match status" value="1"/>
</dbReference>
<dbReference type="NCBIfam" id="TIGR00200">
    <property type="entry name" value="cinA_nterm"/>
    <property type="match status" value="1"/>
</dbReference>
<dbReference type="Pfam" id="PF02464">
    <property type="entry name" value="CinA"/>
    <property type="match status" value="1"/>
</dbReference>
<dbReference type="InterPro" id="IPR050101">
    <property type="entry name" value="CinA"/>
</dbReference>
<organism evidence="2">
    <name type="scientific">marine metagenome</name>
    <dbReference type="NCBI Taxonomy" id="408172"/>
    <lineage>
        <taxon>unclassified sequences</taxon>
        <taxon>metagenomes</taxon>
        <taxon>ecological metagenomes</taxon>
    </lineage>
</organism>
<dbReference type="Gene3D" id="3.40.980.10">
    <property type="entry name" value="MoaB/Mog-like domain"/>
    <property type="match status" value="1"/>
</dbReference>
<dbReference type="InterPro" id="IPR001453">
    <property type="entry name" value="MoaB/Mog_dom"/>
</dbReference>
<dbReference type="AlphaFoldDB" id="A0A382GPX4"/>
<dbReference type="PANTHER" id="PTHR13939">
    <property type="entry name" value="NICOTINAMIDE-NUCLEOTIDE AMIDOHYDROLASE PNCC"/>
    <property type="match status" value="1"/>
</dbReference>
<dbReference type="HAMAP" id="MF_00226_B">
    <property type="entry name" value="CinA_B"/>
    <property type="match status" value="1"/>
</dbReference>
<gene>
    <name evidence="2" type="ORF">METZ01_LOCUS229893</name>
</gene>
<protein>
    <recommendedName>
        <fullName evidence="1">MoaB/Mog domain-containing protein</fullName>
    </recommendedName>
</protein>
<dbReference type="SUPFAM" id="SSF53218">
    <property type="entry name" value="Molybdenum cofactor biosynthesis proteins"/>
    <property type="match status" value="1"/>
</dbReference>
<dbReference type="InterPro" id="IPR036425">
    <property type="entry name" value="MoaB/Mog-like_dom_sf"/>
</dbReference>
<dbReference type="SUPFAM" id="SSF142433">
    <property type="entry name" value="CinA-like"/>
    <property type="match status" value="1"/>
</dbReference>
<dbReference type="PIRSF" id="PIRSF006728">
    <property type="entry name" value="CinA"/>
    <property type="match status" value="1"/>
</dbReference>
<evidence type="ECO:0000313" key="2">
    <source>
        <dbReference type="EMBL" id="SVB77039.1"/>
    </source>
</evidence>
<dbReference type="PANTHER" id="PTHR13939:SF0">
    <property type="entry name" value="NMN AMIDOHYDROLASE-LIKE PROTEIN YFAY"/>
    <property type="match status" value="1"/>
</dbReference>
<dbReference type="InterPro" id="IPR041424">
    <property type="entry name" value="CinA_KH"/>
</dbReference>
<proteinExistence type="inferred from homology"/>
<dbReference type="NCBIfam" id="TIGR00199">
    <property type="entry name" value="PncC_domain"/>
    <property type="match status" value="1"/>
</dbReference>
<dbReference type="InterPro" id="IPR036653">
    <property type="entry name" value="CinA-like_C"/>
</dbReference>